<feature type="domain" description="P-type ATPase N-terminal" evidence="2">
    <location>
        <begin position="29"/>
        <end position="83"/>
    </location>
</feature>
<gene>
    <name evidence="3" type="ORF">ILYODFUR_016509</name>
</gene>
<dbReference type="EMBL" id="JAHRIQ010082604">
    <property type="protein sequence ID" value="MEQ2248168.1"/>
    <property type="molecule type" value="Genomic_DNA"/>
</dbReference>
<name>A0ABV0UVW5_9TELE</name>
<keyword evidence="1" id="KW-0812">Transmembrane</keyword>
<evidence type="ECO:0000256" key="1">
    <source>
        <dbReference type="SAM" id="Phobius"/>
    </source>
</evidence>
<comment type="caution">
    <text evidence="3">The sequence shown here is derived from an EMBL/GenBank/DDBJ whole genome shotgun (WGS) entry which is preliminary data.</text>
</comment>
<dbReference type="Proteomes" id="UP001482620">
    <property type="component" value="Unassembled WGS sequence"/>
</dbReference>
<accession>A0ABV0UVW5</accession>
<sequence>CAGEENWVDSRTVYIGHKEPPPGAEAYIPQRYPDNRIVSSKYTFWSFIPKNLFEQFRRIANFYFLVIFLVQLIIDTPTSPVTSGLPLFFVITVTAIKQGYEDWLRHKADCSINECPVDVVQQGKVVRTQSHKLRTHLDLRQWQAYPTKPCHGPHSAFSGPSVYAIGKRIEICLRRHSNPASLGSSLSTPLAGVSFSRRAHTCHWQAFTNMPWQASQSYALSGIHLATLMPVRCSPSSPDLPLAIHASSVITQVSPFESNPLKLFWSEFLIPTHLRLFHNYSPFSYSSASAWPRPFWGKTYLIIIIRCLFKLISSSVFTSSSGVRAAKK</sequence>
<proteinExistence type="predicted"/>
<feature type="transmembrane region" description="Helical" evidence="1">
    <location>
        <begin position="56"/>
        <end position="74"/>
    </location>
</feature>
<evidence type="ECO:0000313" key="4">
    <source>
        <dbReference type="Proteomes" id="UP001482620"/>
    </source>
</evidence>
<protein>
    <recommendedName>
        <fullName evidence="2">P-type ATPase N-terminal domain-containing protein</fullName>
    </recommendedName>
</protein>
<reference evidence="3 4" key="1">
    <citation type="submission" date="2021-06" db="EMBL/GenBank/DDBJ databases">
        <authorList>
            <person name="Palmer J.M."/>
        </authorList>
    </citation>
    <scope>NUCLEOTIDE SEQUENCE [LARGE SCALE GENOMIC DNA]</scope>
    <source>
        <strain evidence="4">if_2019</strain>
        <tissue evidence="3">Muscle</tissue>
    </source>
</reference>
<dbReference type="InterPro" id="IPR032631">
    <property type="entry name" value="P-type_ATPase_N"/>
</dbReference>
<dbReference type="PANTHER" id="PTHR24092:SF33">
    <property type="entry name" value="PHOSPHOLIPID-TRANSPORTING ATPASE IH"/>
    <property type="match status" value="1"/>
</dbReference>
<dbReference type="PANTHER" id="PTHR24092">
    <property type="entry name" value="PROBABLE PHOSPHOLIPID-TRANSPORTING ATPASE"/>
    <property type="match status" value="1"/>
</dbReference>
<evidence type="ECO:0000259" key="2">
    <source>
        <dbReference type="Pfam" id="PF16209"/>
    </source>
</evidence>
<evidence type="ECO:0000313" key="3">
    <source>
        <dbReference type="EMBL" id="MEQ2248168.1"/>
    </source>
</evidence>
<dbReference type="SUPFAM" id="SSF81665">
    <property type="entry name" value="Calcium ATPase, transmembrane domain M"/>
    <property type="match status" value="1"/>
</dbReference>
<keyword evidence="4" id="KW-1185">Reference proteome</keyword>
<keyword evidence="1" id="KW-0472">Membrane</keyword>
<dbReference type="InterPro" id="IPR023298">
    <property type="entry name" value="ATPase_P-typ_TM_dom_sf"/>
</dbReference>
<dbReference type="Pfam" id="PF16209">
    <property type="entry name" value="PhoLip_ATPase_N"/>
    <property type="match status" value="1"/>
</dbReference>
<keyword evidence="1" id="KW-1133">Transmembrane helix</keyword>
<organism evidence="3 4">
    <name type="scientific">Ilyodon furcidens</name>
    <name type="common">goldbreast splitfin</name>
    <dbReference type="NCBI Taxonomy" id="33524"/>
    <lineage>
        <taxon>Eukaryota</taxon>
        <taxon>Metazoa</taxon>
        <taxon>Chordata</taxon>
        <taxon>Craniata</taxon>
        <taxon>Vertebrata</taxon>
        <taxon>Euteleostomi</taxon>
        <taxon>Actinopterygii</taxon>
        <taxon>Neopterygii</taxon>
        <taxon>Teleostei</taxon>
        <taxon>Neoteleostei</taxon>
        <taxon>Acanthomorphata</taxon>
        <taxon>Ovalentaria</taxon>
        <taxon>Atherinomorphae</taxon>
        <taxon>Cyprinodontiformes</taxon>
        <taxon>Goodeidae</taxon>
        <taxon>Ilyodon</taxon>
    </lineage>
</organism>
<feature type="non-terminal residue" evidence="3">
    <location>
        <position position="1"/>
    </location>
</feature>